<keyword evidence="3" id="KW-1133">Transmembrane helix</keyword>
<dbReference type="EMBL" id="CACTIH010000619">
    <property type="protein sequence ID" value="CAA2961791.1"/>
    <property type="molecule type" value="Genomic_DNA"/>
</dbReference>
<evidence type="ECO:0000313" key="5">
    <source>
        <dbReference type="Proteomes" id="UP000594638"/>
    </source>
</evidence>
<organism evidence="4 5">
    <name type="scientific">Olea europaea subsp. europaea</name>
    <dbReference type="NCBI Taxonomy" id="158383"/>
    <lineage>
        <taxon>Eukaryota</taxon>
        <taxon>Viridiplantae</taxon>
        <taxon>Streptophyta</taxon>
        <taxon>Embryophyta</taxon>
        <taxon>Tracheophyta</taxon>
        <taxon>Spermatophyta</taxon>
        <taxon>Magnoliopsida</taxon>
        <taxon>eudicotyledons</taxon>
        <taxon>Gunneridae</taxon>
        <taxon>Pentapetalae</taxon>
        <taxon>asterids</taxon>
        <taxon>lamiids</taxon>
        <taxon>Lamiales</taxon>
        <taxon>Oleaceae</taxon>
        <taxon>Oleeae</taxon>
        <taxon>Olea</taxon>
    </lineage>
</organism>
<proteinExistence type="predicted"/>
<comment type="caution">
    <text evidence="4">The sequence shown here is derived from an EMBL/GenBank/DDBJ whole genome shotgun (WGS) entry which is preliminary data.</text>
</comment>
<protein>
    <submittedName>
        <fullName evidence="4">Uncharacterized transporter YBR287W-like</fullName>
    </submittedName>
</protein>
<accession>A0A8S0QAR7</accession>
<name>A0A8S0QAR7_OLEEU</name>
<evidence type="ECO:0000256" key="1">
    <source>
        <dbReference type="ARBA" id="ARBA00004308"/>
    </source>
</evidence>
<dbReference type="PANTHER" id="PTHR31651:SF12">
    <property type="entry name" value="AUXIN:HYDROGEN SYMPORTER"/>
    <property type="match status" value="1"/>
</dbReference>
<gene>
    <name evidence="4" type="ORF">OLEA9_A115345</name>
</gene>
<dbReference type="InterPro" id="IPR045033">
    <property type="entry name" value="PILS1/3/4/5/7"/>
</dbReference>
<dbReference type="PANTHER" id="PTHR31651">
    <property type="match status" value="1"/>
</dbReference>
<keyword evidence="3" id="KW-0812">Transmembrane</keyword>
<feature type="transmembrane region" description="Helical" evidence="3">
    <location>
        <begin position="55"/>
        <end position="73"/>
    </location>
</feature>
<dbReference type="AlphaFoldDB" id="A0A8S0QAR7"/>
<keyword evidence="3" id="KW-0472">Membrane</keyword>
<dbReference type="GO" id="GO:0080162">
    <property type="term" value="P:endoplasmic reticulum to cytosol auxin transport"/>
    <property type="evidence" value="ECO:0007669"/>
    <property type="project" value="InterPro"/>
</dbReference>
<feature type="transmembrane region" description="Helical" evidence="3">
    <location>
        <begin position="20"/>
        <end position="43"/>
    </location>
</feature>
<keyword evidence="2" id="KW-0813">Transport</keyword>
<evidence type="ECO:0000313" key="4">
    <source>
        <dbReference type="EMBL" id="CAA2961791.1"/>
    </source>
</evidence>
<evidence type="ECO:0000256" key="2">
    <source>
        <dbReference type="ARBA" id="ARBA00022448"/>
    </source>
</evidence>
<comment type="subcellular location">
    <subcellularLocation>
        <location evidence="1">Endomembrane system</location>
    </subcellularLocation>
</comment>
<evidence type="ECO:0000256" key="3">
    <source>
        <dbReference type="SAM" id="Phobius"/>
    </source>
</evidence>
<dbReference type="Gramene" id="OE9A115345T1">
    <property type="protein sequence ID" value="OE9A115345C1"/>
    <property type="gene ID" value="OE9A115345"/>
</dbReference>
<dbReference type="Proteomes" id="UP000594638">
    <property type="component" value="Unassembled WGS sequence"/>
</dbReference>
<keyword evidence="5" id="KW-1185">Reference proteome</keyword>
<sequence>MTLIMGANLLGFKRLRLSLWLIIGIIVVRFIILPLLGVLIIKAAQSVGLVGLDPLYRFVLLLQYAVPLAMAIGKSPHLLH</sequence>
<dbReference type="OrthoDB" id="191139at2759"/>
<reference evidence="4 5" key="1">
    <citation type="submission" date="2019-12" db="EMBL/GenBank/DDBJ databases">
        <authorList>
            <person name="Alioto T."/>
            <person name="Alioto T."/>
            <person name="Gomez Garrido J."/>
        </authorList>
    </citation>
    <scope>NUCLEOTIDE SEQUENCE [LARGE SCALE GENOMIC DNA]</scope>
</reference>
<dbReference type="GO" id="GO:0012505">
    <property type="term" value="C:endomembrane system"/>
    <property type="evidence" value="ECO:0007669"/>
    <property type="project" value="UniProtKB-SubCell"/>
</dbReference>